<name>A0A6P2BKF4_9ACTN</name>
<proteinExistence type="predicted"/>
<dbReference type="Proteomes" id="UP000460272">
    <property type="component" value="Unassembled WGS sequence"/>
</dbReference>
<dbReference type="EMBL" id="RPFW01000014">
    <property type="protein sequence ID" value="TVY99033.1"/>
    <property type="molecule type" value="Genomic_DNA"/>
</dbReference>
<dbReference type="RefSeq" id="WP_145862326.1">
    <property type="nucleotide sequence ID" value="NZ_RPFW01000014.1"/>
</dbReference>
<gene>
    <name evidence="1" type="ORF">EAS64_42075</name>
</gene>
<comment type="caution">
    <text evidence="1">The sequence shown here is derived from an EMBL/GenBank/DDBJ whole genome shotgun (WGS) entry which is preliminary data.</text>
</comment>
<evidence type="ECO:0000313" key="2">
    <source>
        <dbReference type="Proteomes" id="UP000460272"/>
    </source>
</evidence>
<keyword evidence="2" id="KW-1185">Reference proteome</keyword>
<evidence type="ECO:0000313" key="1">
    <source>
        <dbReference type="EMBL" id="TVY99033.1"/>
    </source>
</evidence>
<reference evidence="1 2" key="1">
    <citation type="submission" date="2018-11" db="EMBL/GenBank/DDBJ databases">
        <title>Trebonia kvetii gen.nov., sp.nov., a novel acidophilic actinobacterium, and proposal of the new actinobacterial family Treboniaceae fam. nov.</title>
        <authorList>
            <person name="Rapoport D."/>
            <person name="Sagova-Mareckova M."/>
            <person name="Sedlacek I."/>
            <person name="Provaznik J."/>
            <person name="Kralova S."/>
            <person name="Pavlinic D."/>
            <person name="Benes V."/>
            <person name="Kopecky J."/>
        </authorList>
    </citation>
    <scope>NUCLEOTIDE SEQUENCE [LARGE SCALE GENOMIC DNA]</scope>
    <source>
        <strain evidence="1 2">15Tr583</strain>
    </source>
</reference>
<accession>A0A6P2BKF4</accession>
<protein>
    <submittedName>
        <fullName evidence="1">Uncharacterized protein</fullName>
    </submittedName>
</protein>
<sequence>MIPLPATGNSRESEAVALNGRIARQAPSALSCCWRQARQRRTAPVIASGILYIGTKSGGVEAFAAR</sequence>
<organism evidence="1 2">
    <name type="scientific">Trebonia kvetii</name>
    <dbReference type="NCBI Taxonomy" id="2480626"/>
    <lineage>
        <taxon>Bacteria</taxon>
        <taxon>Bacillati</taxon>
        <taxon>Actinomycetota</taxon>
        <taxon>Actinomycetes</taxon>
        <taxon>Streptosporangiales</taxon>
        <taxon>Treboniaceae</taxon>
        <taxon>Trebonia</taxon>
    </lineage>
</organism>
<dbReference type="AlphaFoldDB" id="A0A6P2BKF4"/>